<dbReference type="SUPFAM" id="SSF46785">
    <property type="entry name" value="Winged helix' DNA-binding domain"/>
    <property type="match status" value="1"/>
</dbReference>
<evidence type="ECO:0000259" key="5">
    <source>
        <dbReference type="PROSITE" id="PS50931"/>
    </source>
</evidence>
<evidence type="ECO:0000313" key="6">
    <source>
        <dbReference type="EMBL" id="QNP71128.1"/>
    </source>
</evidence>
<dbReference type="InterPro" id="IPR000847">
    <property type="entry name" value="LysR_HTH_N"/>
</dbReference>
<dbReference type="KEGG" id="sroi:IAG44_17900"/>
<dbReference type="GO" id="GO:0003700">
    <property type="term" value="F:DNA-binding transcription factor activity"/>
    <property type="evidence" value="ECO:0007669"/>
    <property type="project" value="InterPro"/>
</dbReference>
<evidence type="ECO:0000256" key="4">
    <source>
        <dbReference type="ARBA" id="ARBA00023163"/>
    </source>
</evidence>
<evidence type="ECO:0000256" key="1">
    <source>
        <dbReference type="ARBA" id="ARBA00009437"/>
    </source>
</evidence>
<dbReference type="Gene3D" id="3.40.190.10">
    <property type="entry name" value="Periplasmic binding protein-like II"/>
    <property type="match status" value="2"/>
</dbReference>
<accession>A0A7H0IEB2</accession>
<organism evidence="6 7">
    <name type="scientific">Streptomyces roseirectus</name>
    <dbReference type="NCBI Taxonomy" id="2768066"/>
    <lineage>
        <taxon>Bacteria</taxon>
        <taxon>Bacillati</taxon>
        <taxon>Actinomycetota</taxon>
        <taxon>Actinomycetes</taxon>
        <taxon>Kitasatosporales</taxon>
        <taxon>Streptomycetaceae</taxon>
        <taxon>Streptomyces</taxon>
    </lineage>
</organism>
<dbReference type="InterPro" id="IPR036390">
    <property type="entry name" value="WH_DNA-bd_sf"/>
</dbReference>
<gene>
    <name evidence="6" type="ORF">IAG44_17900</name>
</gene>
<dbReference type="Pfam" id="PF00126">
    <property type="entry name" value="HTH_1"/>
    <property type="match status" value="1"/>
</dbReference>
<dbReference type="SUPFAM" id="SSF53850">
    <property type="entry name" value="Periplasmic binding protein-like II"/>
    <property type="match status" value="1"/>
</dbReference>
<dbReference type="PRINTS" id="PR00039">
    <property type="entry name" value="HTHLYSR"/>
</dbReference>
<dbReference type="PANTHER" id="PTHR30346">
    <property type="entry name" value="TRANSCRIPTIONAL DUAL REGULATOR HCAR-RELATED"/>
    <property type="match status" value="1"/>
</dbReference>
<dbReference type="InterPro" id="IPR005119">
    <property type="entry name" value="LysR_subst-bd"/>
</dbReference>
<sequence length="321" mass="35726">MTSAQFVGQARGGRVELRQIQYFVAVAEELHFGRAAERLNIGQPAVSQQVRRLERELGADLFDRSRRSIQLTPFGRELLTEGQEILRAVDTFTAKARKTATQESDTFRLGISSALGRRLDYFLDALPRHGMNTRFEFQTLGIQERLKELQAGTLDAAFIRGVESVPGLNLLTLWYDPLLVALPATHPLAEKPTLTLHDLAELPLRIADRTQNTILHDSVLLACQDAGFDPAPGPPFTGLQDTLAEIGAGSPAWTLVYPTAVASISSRRIKLKKLENFPITMRMSLALRPDIDRNWSSILSGVCSQVRRKVVEENSTILEDR</sequence>
<name>A0A7H0IEB2_9ACTN</name>
<dbReference type="Pfam" id="PF03466">
    <property type="entry name" value="LysR_substrate"/>
    <property type="match status" value="1"/>
</dbReference>
<evidence type="ECO:0000256" key="3">
    <source>
        <dbReference type="ARBA" id="ARBA00023125"/>
    </source>
</evidence>
<proteinExistence type="inferred from homology"/>
<keyword evidence="3" id="KW-0238">DNA-binding</keyword>
<protein>
    <submittedName>
        <fullName evidence="6">LysR family transcriptional regulator</fullName>
    </submittedName>
</protein>
<dbReference type="GO" id="GO:0003677">
    <property type="term" value="F:DNA binding"/>
    <property type="evidence" value="ECO:0007669"/>
    <property type="project" value="UniProtKB-KW"/>
</dbReference>
<dbReference type="InterPro" id="IPR036388">
    <property type="entry name" value="WH-like_DNA-bd_sf"/>
</dbReference>
<dbReference type="GO" id="GO:0032993">
    <property type="term" value="C:protein-DNA complex"/>
    <property type="evidence" value="ECO:0007669"/>
    <property type="project" value="TreeGrafter"/>
</dbReference>
<dbReference type="AlphaFoldDB" id="A0A7H0IEB2"/>
<reference evidence="6 7" key="1">
    <citation type="submission" date="2020-08" db="EMBL/GenBank/DDBJ databases">
        <title>A novel species.</title>
        <authorList>
            <person name="Gao J."/>
        </authorList>
    </citation>
    <scope>NUCLEOTIDE SEQUENCE [LARGE SCALE GENOMIC DNA]</scope>
    <source>
        <strain evidence="6 7">CRXT-G-22</strain>
    </source>
</reference>
<dbReference type="FunFam" id="1.10.10.10:FF:000001">
    <property type="entry name" value="LysR family transcriptional regulator"/>
    <property type="match status" value="1"/>
</dbReference>
<dbReference type="EMBL" id="CP060828">
    <property type="protein sequence ID" value="QNP71128.1"/>
    <property type="molecule type" value="Genomic_DNA"/>
</dbReference>
<dbReference type="Proteomes" id="UP000516052">
    <property type="component" value="Chromosome"/>
</dbReference>
<dbReference type="Gene3D" id="1.10.10.10">
    <property type="entry name" value="Winged helix-like DNA-binding domain superfamily/Winged helix DNA-binding domain"/>
    <property type="match status" value="1"/>
</dbReference>
<dbReference type="PROSITE" id="PS50931">
    <property type="entry name" value="HTH_LYSR"/>
    <property type="match status" value="1"/>
</dbReference>
<comment type="similarity">
    <text evidence="1">Belongs to the LysR transcriptional regulatory family.</text>
</comment>
<evidence type="ECO:0000313" key="7">
    <source>
        <dbReference type="Proteomes" id="UP000516052"/>
    </source>
</evidence>
<dbReference type="CDD" id="cd08414">
    <property type="entry name" value="PBP2_LTTR_aromatics_like"/>
    <property type="match status" value="1"/>
</dbReference>
<feature type="domain" description="HTH lysR-type" evidence="5">
    <location>
        <begin position="15"/>
        <end position="72"/>
    </location>
</feature>
<dbReference type="RefSeq" id="WP_187748103.1">
    <property type="nucleotide sequence ID" value="NZ_CP060828.1"/>
</dbReference>
<evidence type="ECO:0000256" key="2">
    <source>
        <dbReference type="ARBA" id="ARBA00023015"/>
    </source>
</evidence>
<keyword evidence="4" id="KW-0804">Transcription</keyword>
<keyword evidence="2" id="KW-0805">Transcription regulation</keyword>
<dbReference type="PANTHER" id="PTHR30346:SF0">
    <property type="entry name" value="HCA OPERON TRANSCRIPTIONAL ACTIVATOR HCAR"/>
    <property type="match status" value="1"/>
</dbReference>
<keyword evidence="7" id="KW-1185">Reference proteome</keyword>